<reference evidence="5" key="3">
    <citation type="submission" date="2020-10" db="UniProtKB">
        <authorList>
            <consortium name="WormBaseParasite"/>
        </authorList>
    </citation>
    <scope>IDENTIFICATION</scope>
</reference>
<feature type="domain" description="DUF676" evidence="2">
    <location>
        <begin position="933"/>
        <end position="1124"/>
    </location>
</feature>
<proteinExistence type="inferred from homology"/>
<dbReference type="SUPFAM" id="SSF53474">
    <property type="entry name" value="alpha/beta-Hydrolases"/>
    <property type="match status" value="1"/>
</dbReference>
<gene>
    <name evidence="3" type="ORF">EgrG_000672150</name>
</gene>
<dbReference type="Pfam" id="PF12394">
    <property type="entry name" value="DUF3657"/>
    <property type="match status" value="1"/>
</dbReference>
<comment type="similarity">
    <text evidence="1">Belongs to the FAM135 family.</text>
</comment>
<dbReference type="InterPro" id="IPR029058">
    <property type="entry name" value="AB_hydrolase_fold"/>
</dbReference>
<dbReference type="OrthoDB" id="273452at2759"/>
<evidence type="ECO:0000313" key="3">
    <source>
        <dbReference type="EMBL" id="CDS18871.1"/>
    </source>
</evidence>
<dbReference type="PANTHER" id="PTHR12482">
    <property type="entry name" value="LIPASE ROG1-RELATED-RELATED"/>
    <property type="match status" value="1"/>
</dbReference>
<dbReference type="Gene3D" id="3.40.50.1820">
    <property type="entry name" value="alpha/beta hydrolase"/>
    <property type="match status" value="1"/>
</dbReference>
<dbReference type="WBParaSite" id="EgrG_000672150">
    <property type="protein sequence ID" value="EgrG_000672150"/>
    <property type="gene ID" value="EgrG_000672150"/>
</dbReference>
<protein>
    <submittedName>
        <fullName evidence="3 5">Protein FAM135A</fullName>
    </submittedName>
</protein>
<evidence type="ECO:0000259" key="2">
    <source>
        <dbReference type="Pfam" id="PF05057"/>
    </source>
</evidence>
<dbReference type="InterPro" id="IPR022122">
    <property type="entry name" value="DUF3657"/>
</dbReference>
<dbReference type="Pfam" id="PF05057">
    <property type="entry name" value="DUF676"/>
    <property type="match status" value="1"/>
</dbReference>
<sequence length="1249" mass="139435">MYHKESVGLNEAFELHIQVNVDISQLEDVLRQTELLFCVGLWFAEETESNISNDKLQLLTSRQKRIQMSPTRGLCHQFNIIFDFSYLCAVEFVIQSYLTNILPGLYRSPPLSNNLHSLIAYESHAKQNWRDLILGSSPTTENKCHFAVATHRHLCQALLSSRERMLIFWHEIAIFLENQFRPSSEVSDLRGLLDRITSNFQQLKTETEMAKQVAKDVGELAAENSRTFRQLCEFIHSTPNVFRHIQRKSHQIRMKRLAEAFFVQELQIPQLLAVYDPASIGHETMALAVRQSAYFQHLPELPVSCRQFDGDASNIPIIFEDVYVPLTDAQRNGTVQSTTEDTISGTATTPVRYSLDDGCIHTGLNHLPGSRPRSVLSGPVSLTEDPAIADLLICSSSLNYRSLVLHRGQHFVLQDQRRRRSRLNLGRLYKTVVRSEVAGVGCSSKVGNGGGSSDVKLLGYRRIVDDSMECVEMREVSPVLNGQTNEAEEEEEEDRSLGTAVGRASLCFHFQALRTPRSRFSDVSANYNCRNRNHAAPVTLNMPSLHQTLAPRVSSPASWKAVAAATDAVVVERCSRCGLPDLTTITTTINTASTLVTSVSLPSLSSLDPANGTPFVLESSSLSDYAGVQFCGGCVSSRPTMRRLKQQRRHKAIFTRRPNSRKNLALSTHIYTEDLVNFSSLSDLFIHSCHCDKTNPLTRSHRKPHSASPELCTTATSCITDFNRSRREASNPLTLPSLSEDLRDHEIGPEADKASPRHHDSHETVGEFSVAVATTSSPLQPEGEWGRRNEEMNIADTTDGPTAVAHWVMRNPDKGIALVQNKITRRSLSQTFIMMNGEEEKKLSKRQSTEQTRPVTSANSTDCLTNVVASSTLFVGGDRLVNAFAPGTMTFVVLKEHLKQHVLLPPTFKGHIYSDFSQLPVPFPYFSNPTVRSSSVHLVICVHGLEGNCLDLRLLTMYLQLALPDHPLEFLMSDSNHEDTFGSLEQLRDNLVQEILEHIHSMPEKPTHISFIGHSLGCVLVRAALSSPQMAHLYPMLHTFLSFCGPHLGTLYSTSGLVSMGMWALQKLKKSRSLLQLRLRDNPDPRETFMYALSAGEGFDRFRYVLLVASPQDHYVPHHSSRIELCRAALQDPSEIGIVYMEMVANILQRMIKSGRTTVVRYDVHYEVQSSANHFIGRAAHIAVLDSDVFMEKFFCVSAAKYFRCDDIEDGSGSGELGTDDPSASSLSLTFDAPPLQKEADVLTHIPPN</sequence>
<reference evidence="3 4" key="1">
    <citation type="journal article" date="2013" name="Nature">
        <title>The genomes of four tapeworm species reveal adaptations to parasitism.</title>
        <authorList>
            <person name="Tsai I.J."/>
            <person name="Zarowiecki M."/>
            <person name="Holroyd N."/>
            <person name="Garciarrubio A."/>
            <person name="Sanchez-Flores A."/>
            <person name="Brooks K.L."/>
            <person name="Tracey A."/>
            <person name="Bobes R.J."/>
            <person name="Fragoso G."/>
            <person name="Sciutto E."/>
            <person name="Aslett M."/>
            <person name="Beasley H."/>
            <person name="Bennett H.M."/>
            <person name="Cai J."/>
            <person name="Camicia F."/>
            <person name="Clark R."/>
            <person name="Cucher M."/>
            <person name="De Silva N."/>
            <person name="Day T.A."/>
            <person name="Deplazes P."/>
            <person name="Estrada K."/>
            <person name="Fernandez C."/>
            <person name="Holland P.W."/>
            <person name="Hou J."/>
            <person name="Hu S."/>
            <person name="Huckvale T."/>
            <person name="Hung S.S."/>
            <person name="Kamenetzky L."/>
            <person name="Keane J.A."/>
            <person name="Kiss F."/>
            <person name="Koziol U."/>
            <person name="Lambert O."/>
            <person name="Liu K."/>
            <person name="Luo X."/>
            <person name="Luo Y."/>
            <person name="Macchiaroli N."/>
            <person name="Nichol S."/>
            <person name="Paps J."/>
            <person name="Parkinson J."/>
            <person name="Pouchkina-Stantcheva N."/>
            <person name="Riddiford N."/>
            <person name="Rosenzvit M."/>
            <person name="Salinas G."/>
            <person name="Wasmuth J.D."/>
            <person name="Zamanian M."/>
            <person name="Zheng Y."/>
            <person name="Cai X."/>
            <person name="Soberon X."/>
            <person name="Olson P.D."/>
            <person name="Laclette J.P."/>
            <person name="Brehm K."/>
            <person name="Berriman M."/>
            <person name="Garciarrubio A."/>
            <person name="Bobes R.J."/>
            <person name="Fragoso G."/>
            <person name="Sanchez-Flores A."/>
            <person name="Estrada K."/>
            <person name="Cevallos M.A."/>
            <person name="Morett E."/>
            <person name="Gonzalez V."/>
            <person name="Portillo T."/>
            <person name="Ochoa-Leyva A."/>
            <person name="Jose M.V."/>
            <person name="Sciutto E."/>
            <person name="Landa A."/>
            <person name="Jimenez L."/>
            <person name="Valdes V."/>
            <person name="Carrero J.C."/>
            <person name="Larralde C."/>
            <person name="Morales-Montor J."/>
            <person name="Limon-Lason J."/>
            <person name="Soberon X."/>
            <person name="Laclette J.P."/>
        </authorList>
    </citation>
    <scope>NUCLEOTIDE SEQUENCE [LARGE SCALE GENOMIC DNA]</scope>
</reference>
<name>A0A068WFK4_ECHGR</name>
<organism evidence="3">
    <name type="scientific">Echinococcus granulosus</name>
    <name type="common">Hydatid tapeworm</name>
    <dbReference type="NCBI Taxonomy" id="6210"/>
    <lineage>
        <taxon>Eukaryota</taxon>
        <taxon>Metazoa</taxon>
        <taxon>Spiralia</taxon>
        <taxon>Lophotrochozoa</taxon>
        <taxon>Platyhelminthes</taxon>
        <taxon>Cestoda</taxon>
        <taxon>Eucestoda</taxon>
        <taxon>Cyclophyllidea</taxon>
        <taxon>Taeniidae</taxon>
        <taxon>Echinococcus</taxon>
        <taxon>Echinococcus granulosus group</taxon>
    </lineage>
</organism>
<dbReference type="PANTHER" id="PTHR12482:SF5">
    <property type="entry name" value="DUF676 DOMAIN-CONTAINING PROTEIN"/>
    <property type="match status" value="1"/>
</dbReference>
<dbReference type="InterPro" id="IPR007751">
    <property type="entry name" value="DUF676_lipase-like"/>
</dbReference>
<accession>A0A068WFK4</accession>
<dbReference type="EMBL" id="LK028578">
    <property type="protein sequence ID" value="CDS18871.1"/>
    <property type="molecule type" value="Genomic_DNA"/>
</dbReference>
<dbReference type="InterPro" id="IPR044294">
    <property type="entry name" value="Lipase-like"/>
</dbReference>
<reference evidence="3" key="2">
    <citation type="submission" date="2014-06" db="EMBL/GenBank/DDBJ databases">
        <authorList>
            <person name="Aslett M."/>
        </authorList>
    </citation>
    <scope>NUCLEOTIDE SEQUENCE</scope>
</reference>
<evidence type="ECO:0000313" key="4">
    <source>
        <dbReference type="Proteomes" id="UP000492820"/>
    </source>
</evidence>
<dbReference type="Proteomes" id="UP000492820">
    <property type="component" value="Unassembled WGS sequence"/>
</dbReference>
<evidence type="ECO:0000256" key="1">
    <source>
        <dbReference type="ARBA" id="ARBA00007949"/>
    </source>
</evidence>
<dbReference type="AlphaFoldDB" id="A0A068WFK4"/>
<evidence type="ECO:0000313" key="5">
    <source>
        <dbReference type="WBParaSite" id="EgrG_000672150"/>
    </source>
</evidence>